<gene>
    <name evidence="1" type="ORF">GBK04_00600</name>
</gene>
<dbReference type="EMBL" id="WHLY01000001">
    <property type="protein sequence ID" value="MPR31884.1"/>
    <property type="molecule type" value="Genomic_DNA"/>
</dbReference>
<reference evidence="1 2" key="1">
    <citation type="submission" date="2019-10" db="EMBL/GenBank/DDBJ databases">
        <title>Draft Genome Sequence of Cytophagaceae sp. SJW1-29.</title>
        <authorList>
            <person name="Choi A."/>
        </authorList>
    </citation>
    <scope>NUCLEOTIDE SEQUENCE [LARGE SCALE GENOMIC DNA]</scope>
    <source>
        <strain evidence="1 2">SJW1-29</strain>
    </source>
</reference>
<proteinExistence type="predicted"/>
<evidence type="ECO:0008006" key="3">
    <source>
        <dbReference type="Google" id="ProtNLM"/>
    </source>
</evidence>
<accession>A0A7C9F6U1</accession>
<dbReference type="PROSITE" id="PS51257">
    <property type="entry name" value="PROKAR_LIPOPROTEIN"/>
    <property type="match status" value="1"/>
</dbReference>
<name>A0A7C9F6U1_9BACT</name>
<dbReference type="AlphaFoldDB" id="A0A7C9F6U1"/>
<organism evidence="1 2">
    <name type="scientific">Salmonirosea aquatica</name>
    <dbReference type="NCBI Taxonomy" id="2654236"/>
    <lineage>
        <taxon>Bacteria</taxon>
        <taxon>Pseudomonadati</taxon>
        <taxon>Bacteroidota</taxon>
        <taxon>Cytophagia</taxon>
        <taxon>Cytophagales</taxon>
        <taxon>Spirosomataceae</taxon>
        <taxon>Salmonirosea</taxon>
    </lineage>
</organism>
<evidence type="ECO:0000313" key="2">
    <source>
        <dbReference type="Proteomes" id="UP000479293"/>
    </source>
</evidence>
<dbReference type="Gene3D" id="2.180.10.10">
    <property type="entry name" value="RHS repeat-associated core"/>
    <property type="match status" value="1"/>
</dbReference>
<evidence type="ECO:0000313" key="1">
    <source>
        <dbReference type="EMBL" id="MPR31884.1"/>
    </source>
</evidence>
<dbReference type="RefSeq" id="WP_152755946.1">
    <property type="nucleotide sequence ID" value="NZ_WHLY01000001.1"/>
</dbReference>
<sequence>MKTTYLFKWPLWIGLCLGVIACIDHQSPEPKKMRVKSLVRILPEEPGVRHVSLLTYDSQGKLNEIFTYQTPDSAANQTETSTYQYDNLDRLSEMLRIRSGGEKEHYLYSYDPAGKLAAIKYTSADHTFYDFLLAYDGNGKLLSTKRSFNFFSALSYVKLNTYSFNENNLSRVVATTTIKRVVPGTWTETADFVFDSHPNPFYGNVLIPAPVRIASPTTGNFGHYTYYGGIDNVLHLSENNVVSSSVDGRSKTTFNYTYESSGLPASRETLASFTIEGPAQLTETLLYEYEAY</sequence>
<keyword evidence="2" id="KW-1185">Reference proteome</keyword>
<protein>
    <recommendedName>
        <fullName evidence="3">DUF4595 domain-containing protein</fullName>
    </recommendedName>
</protein>
<dbReference type="Proteomes" id="UP000479293">
    <property type="component" value="Unassembled WGS sequence"/>
</dbReference>
<comment type="caution">
    <text evidence="1">The sequence shown here is derived from an EMBL/GenBank/DDBJ whole genome shotgun (WGS) entry which is preliminary data.</text>
</comment>